<dbReference type="RefSeq" id="WP_077023198.1">
    <property type="nucleotide sequence ID" value="NZ_CP017641.1"/>
</dbReference>
<dbReference type="EMBL" id="CP017641">
    <property type="protein sequence ID" value="APZ91434.1"/>
    <property type="molecule type" value="Genomic_DNA"/>
</dbReference>
<dbReference type="Proteomes" id="UP000187735">
    <property type="component" value="Chromosome"/>
</dbReference>
<accession>A0A1P8WBK4</accession>
<dbReference type="STRING" id="1891926.Fuma_01022"/>
<dbReference type="KEGG" id="fmr:Fuma_01022"/>
<evidence type="ECO:0000313" key="1">
    <source>
        <dbReference type="EMBL" id="APZ91434.1"/>
    </source>
</evidence>
<organism evidence="1 2">
    <name type="scientific">Fuerstiella marisgermanici</name>
    <dbReference type="NCBI Taxonomy" id="1891926"/>
    <lineage>
        <taxon>Bacteria</taxon>
        <taxon>Pseudomonadati</taxon>
        <taxon>Planctomycetota</taxon>
        <taxon>Planctomycetia</taxon>
        <taxon>Planctomycetales</taxon>
        <taxon>Planctomycetaceae</taxon>
        <taxon>Fuerstiella</taxon>
    </lineage>
</organism>
<gene>
    <name evidence="1" type="ORF">Fuma_01022</name>
</gene>
<keyword evidence="2" id="KW-1185">Reference proteome</keyword>
<dbReference type="OrthoDB" id="291610at2"/>
<protein>
    <submittedName>
        <fullName evidence="1">Uncharacterized protein</fullName>
    </submittedName>
</protein>
<name>A0A1P8WBK4_9PLAN</name>
<sequence>MDAKQQELDDRLAEILRQAADVASQIQRREQGPGTPHYDQIETAAHDVGQRLSRMVQQDRIAQVSANHATEAVCPECRNKCPAESNSRQVTSVDGPVELMETVAFCGRCRRSFFPSTDGTGI</sequence>
<evidence type="ECO:0000313" key="2">
    <source>
        <dbReference type="Proteomes" id="UP000187735"/>
    </source>
</evidence>
<reference evidence="1 2" key="1">
    <citation type="journal article" date="2016" name="Front. Microbiol.">
        <title>Fuerstia marisgermanicae gen. nov., sp. nov., an Unusual Member of the Phylum Planctomycetes from the German Wadden Sea.</title>
        <authorList>
            <person name="Kohn T."/>
            <person name="Heuer A."/>
            <person name="Jogler M."/>
            <person name="Vollmers J."/>
            <person name="Boedeker C."/>
            <person name="Bunk B."/>
            <person name="Rast P."/>
            <person name="Borchert D."/>
            <person name="Glockner I."/>
            <person name="Freese H.M."/>
            <person name="Klenk H.P."/>
            <person name="Overmann J."/>
            <person name="Kaster A.K."/>
            <person name="Rohde M."/>
            <person name="Wiegand S."/>
            <person name="Jogler C."/>
        </authorList>
    </citation>
    <scope>NUCLEOTIDE SEQUENCE [LARGE SCALE GENOMIC DNA]</scope>
    <source>
        <strain evidence="1 2">NH11</strain>
    </source>
</reference>
<dbReference type="AlphaFoldDB" id="A0A1P8WBK4"/>
<proteinExistence type="predicted"/>